<keyword evidence="3" id="KW-1185">Reference proteome</keyword>
<dbReference type="RefSeq" id="WP_407280642.1">
    <property type="nucleotide sequence ID" value="NZ_CP141259.1"/>
</dbReference>
<evidence type="ECO:0000313" key="2">
    <source>
        <dbReference type="EMBL" id="WRL48398.1"/>
    </source>
</evidence>
<dbReference type="EMBL" id="CP141259">
    <property type="protein sequence ID" value="WRL48398.1"/>
    <property type="molecule type" value="Genomic_DNA"/>
</dbReference>
<dbReference type="Proteomes" id="UP001626593">
    <property type="component" value="Chromosome"/>
</dbReference>
<dbReference type="Gene3D" id="3.10.20.30">
    <property type="match status" value="1"/>
</dbReference>
<dbReference type="SUPFAM" id="SSF54292">
    <property type="entry name" value="2Fe-2S ferredoxin-like"/>
    <property type="match status" value="1"/>
</dbReference>
<dbReference type="PROSITE" id="PS51085">
    <property type="entry name" value="2FE2S_FER_2"/>
    <property type="match status" value="1"/>
</dbReference>
<name>A0ABZ1ARG7_AROEV</name>
<reference evidence="2 3" key="1">
    <citation type="submission" date="2023-12" db="EMBL/GenBank/DDBJ databases">
        <title>A. evansii MAY27, complete genome.</title>
        <authorList>
            <person name="Wang Y."/>
        </authorList>
    </citation>
    <scope>NUCLEOTIDE SEQUENCE [LARGE SCALE GENOMIC DNA]</scope>
    <source>
        <strain evidence="2 3">MAY27</strain>
    </source>
</reference>
<proteinExistence type="predicted"/>
<sequence length="112" mass="11803">MKFAVTIEDTSERYDCAPDESLLAGMVRLGRRGIPAGCCGGGCGVCKVEIIAGVFEARAMSRDHVSADDEAQGRVLACRVYPRSDVSLRVLGKMHKTVCGKCSATPGAQPAI</sequence>
<gene>
    <name evidence="2" type="ORF">U5817_10205</name>
</gene>
<dbReference type="Pfam" id="PF00111">
    <property type="entry name" value="Fer2"/>
    <property type="match status" value="1"/>
</dbReference>
<dbReference type="InterPro" id="IPR001041">
    <property type="entry name" value="2Fe-2S_ferredoxin-type"/>
</dbReference>
<organism evidence="2 3">
    <name type="scientific">Aromatoleum evansii</name>
    <name type="common">Azoarcus evansii</name>
    <dbReference type="NCBI Taxonomy" id="59406"/>
    <lineage>
        <taxon>Bacteria</taxon>
        <taxon>Pseudomonadati</taxon>
        <taxon>Pseudomonadota</taxon>
        <taxon>Betaproteobacteria</taxon>
        <taxon>Rhodocyclales</taxon>
        <taxon>Rhodocyclaceae</taxon>
        <taxon>Aromatoleum</taxon>
    </lineage>
</organism>
<accession>A0ABZ1ARG7</accession>
<protein>
    <submittedName>
        <fullName evidence="2">2Fe-2S iron-sulfur cluster-binding protein</fullName>
    </submittedName>
</protein>
<evidence type="ECO:0000259" key="1">
    <source>
        <dbReference type="PROSITE" id="PS51085"/>
    </source>
</evidence>
<feature type="domain" description="2Fe-2S ferredoxin-type" evidence="1">
    <location>
        <begin position="1"/>
        <end position="94"/>
    </location>
</feature>
<dbReference type="InterPro" id="IPR012675">
    <property type="entry name" value="Beta-grasp_dom_sf"/>
</dbReference>
<dbReference type="InterPro" id="IPR036010">
    <property type="entry name" value="2Fe-2S_ferredoxin-like_sf"/>
</dbReference>
<dbReference type="CDD" id="cd00207">
    <property type="entry name" value="fer2"/>
    <property type="match status" value="1"/>
</dbReference>
<evidence type="ECO:0000313" key="3">
    <source>
        <dbReference type="Proteomes" id="UP001626593"/>
    </source>
</evidence>